<evidence type="ECO:0000313" key="1">
    <source>
        <dbReference type="EMBL" id="OCK86701.1"/>
    </source>
</evidence>
<keyword evidence="2" id="KW-1185">Reference proteome</keyword>
<protein>
    <submittedName>
        <fullName evidence="1">Uncharacterized protein</fullName>
    </submittedName>
</protein>
<evidence type="ECO:0000313" key="2">
    <source>
        <dbReference type="Proteomes" id="UP000250078"/>
    </source>
</evidence>
<feature type="non-terminal residue" evidence="1">
    <location>
        <position position="1"/>
    </location>
</feature>
<gene>
    <name evidence="1" type="ORF">K441DRAFT_598126</name>
</gene>
<accession>A0ACC8EMD4</accession>
<proteinExistence type="predicted"/>
<name>A0ACC8EMD4_9PEZI</name>
<dbReference type="EMBL" id="KV748289">
    <property type="protein sequence ID" value="OCK86701.1"/>
    <property type="molecule type" value="Genomic_DNA"/>
</dbReference>
<sequence>IKILQQLYTINYGSKKVGLKAAAVDDKYYRAFYLNLLIIISRPLRPITQSNGRFFNNITITFKNWRALYSSKHIYGLPFDLKHRTF</sequence>
<reference evidence="1 2" key="1">
    <citation type="journal article" date="2016" name="Nat. Commun.">
        <title>Ectomycorrhizal ecology is imprinted in the genome of the dominant symbiotic fungus Cenococcum geophilum.</title>
        <authorList>
            <consortium name="DOE Joint Genome Institute"/>
            <person name="Peter M."/>
            <person name="Kohler A."/>
            <person name="Ohm R.A."/>
            <person name="Kuo A."/>
            <person name="Krutzmann J."/>
            <person name="Morin E."/>
            <person name="Arend M."/>
            <person name="Barry K.W."/>
            <person name="Binder M."/>
            <person name="Choi C."/>
            <person name="Clum A."/>
            <person name="Copeland A."/>
            <person name="Grisel N."/>
            <person name="Haridas S."/>
            <person name="Kipfer T."/>
            <person name="LaButti K."/>
            <person name="Lindquist E."/>
            <person name="Lipzen A."/>
            <person name="Maire R."/>
            <person name="Meier B."/>
            <person name="Mihaltcheva S."/>
            <person name="Molinier V."/>
            <person name="Murat C."/>
            <person name="Poggeler S."/>
            <person name="Quandt C.A."/>
            <person name="Sperisen C."/>
            <person name="Tritt A."/>
            <person name="Tisserant E."/>
            <person name="Crous P.W."/>
            <person name="Henrissat B."/>
            <person name="Nehls U."/>
            <person name="Egli S."/>
            <person name="Spatafora J.W."/>
            <person name="Grigoriev I.V."/>
            <person name="Martin F.M."/>
        </authorList>
    </citation>
    <scope>NUCLEOTIDE SEQUENCE [LARGE SCALE GENOMIC DNA]</scope>
    <source>
        <strain evidence="1 2">1.58</strain>
    </source>
</reference>
<dbReference type="Proteomes" id="UP000250078">
    <property type="component" value="Unassembled WGS sequence"/>
</dbReference>
<organism evidence="1 2">
    <name type="scientific">Cenococcum geophilum 1.58</name>
    <dbReference type="NCBI Taxonomy" id="794803"/>
    <lineage>
        <taxon>Eukaryota</taxon>
        <taxon>Fungi</taxon>
        <taxon>Dikarya</taxon>
        <taxon>Ascomycota</taxon>
        <taxon>Pezizomycotina</taxon>
        <taxon>Dothideomycetes</taxon>
        <taxon>Pleosporomycetidae</taxon>
        <taxon>Gloniales</taxon>
        <taxon>Gloniaceae</taxon>
        <taxon>Cenococcum</taxon>
    </lineage>
</organism>